<dbReference type="InterPro" id="IPR006710">
    <property type="entry name" value="Glyco_hydro_43"/>
</dbReference>
<gene>
    <name evidence="8" type="ORF">CAAU_0588</name>
</gene>
<keyword evidence="2 8" id="KW-0624">Polysaccharide degradation</keyword>
<keyword evidence="4" id="KW-0119">Carbohydrate metabolism</keyword>
<evidence type="ECO:0000256" key="6">
    <source>
        <dbReference type="PIRSR" id="PIRSR606710-1"/>
    </source>
</evidence>
<dbReference type="Gene3D" id="2.60.120.560">
    <property type="entry name" value="Exo-inulinase, domain 1"/>
    <property type="match status" value="2"/>
</dbReference>
<protein>
    <submittedName>
        <fullName evidence="8">Endo-1,4-beta-xylanase D</fullName>
    </submittedName>
</protein>
<dbReference type="STRING" id="857293.CAAU_0588"/>
<dbReference type="CDD" id="cd08991">
    <property type="entry name" value="GH43_HoAraf43-like"/>
    <property type="match status" value="1"/>
</dbReference>
<evidence type="ECO:0000256" key="3">
    <source>
        <dbReference type="ARBA" id="ARBA00022801"/>
    </source>
</evidence>
<dbReference type="EMBL" id="CAKP01000024">
    <property type="protein sequence ID" value="CCJ32672.1"/>
    <property type="molecule type" value="Genomic_DNA"/>
</dbReference>
<dbReference type="RefSeq" id="WP_008907951.1">
    <property type="nucleotide sequence ID" value="NZ_CAKP01000024.1"/>
</dbReference>
<name>I7LI53_9CLOT</name>
<feature type="active site" description="Proton acceptor" evidence="6">
    <location>
        <position position="56"/>
    </location>
</feature>
<dbReference type="InterPro" id="IPR052176">
    <property type="entry name" value="Glycosyl_Hydrlase_43_Enz"/>
</dbReference>
<sequence>MKRILLGLIIIFSFSLAFYIKLDKNIDVNNELYFSVPTYKNPVYVPDGASVINIADPTIIKYNGEYYLYGTSDIPGFNVFHSRDLVNWEYKGVAYSGPPSNGIFEGVWNIDWFWAPAIHYENGKFYLYYSAGDPSKGAESRNIGVAISDNPLGPFRDYENNPIVTDINSIDGFVFVDEDGEKYFYYNQVGGGFNGIAVRHMKDPFSFDTEETRVISISEPWEEVINEGPVILKKNGKYYLMYSGGNYADKSYAVGYATADKPISNLGMADNLTWKKYEKNPIMKTNESAISPGHNDITFAPNNVCYYIVYHTKRYEETGPQRQLAIDRLYFNYDKLFTYGPTADNRPIPEKPDFQDWFDGKEEKVKEPWRIIKGEFLIKENELISNSNDGFIVNDKVNSNSYVYEVNMKINSYNKNSKAGFVSSYLDENNNVAVTLDPYNKKIILKYVYQGKEKIIEKKLKDNFKEDTYHQYLLYKNGNLIKLYIDKVLYFTERININNGNIGLFFEKTDVTYDGIAYTTYFEDNFDNDTGLFSDLKILNGELLIEKGKEKIVNEDLTNYEMGFDFRYEENKKHKFFVSYIDNKNYIGVSVKDDNIIIEKAINGRIYNKRFRVKDLFKEKLNLREYHSLRVVKINEVLGLYLDGVEICKIDWNISKSHIGINSLDSIVYLDNFYILKLNF</sequence>
<dbReference type="InterPro" id="IPR023296">
    <property type="entry name" value="Glyco_hydro_beta-prop_sf"/>
</dbReference>
<feature type="active site" description="Proton donor" evidence="6">
    <location>
        <position position="227"/>
    </location>
</feature>
<dbReference type="Proteomes" id="UP000007652">
    <property type="component" value="Unassembled WGS sequence"/>
</dbReference>
<dbReference type="eggNOG" id="COG3940">
    <property type="taxonomic scope" value="Bacteria"/>
</dbReference>
<comment type="caution">
    <text evidence="8">The sequence shown here is derived from an EMBL/GenBank/DDBJ whole genome shotgun (WGS) entry which is preliminary data.</text>
</comment>
<keyword evidence="5 8" id="KW-0326">Glycosidase</keyword>
<accession>I7LI53</accession>
<dbReference type="PANTHER" id="PTHR43772">
    <property type="entry name" value="ENDO-1,4-BETA-XYLANASE"/>
    <property type="match status" value="1"/>
</dbReference>
<dbReference type="GO" id="GO:0004553">
    <property type="term" value="F:hydrolase activity, hydrolyzing O-glycosyl compounds"/>
    <property type="evidence" value="ECO:0007669"/>
    <property type="project" value="InterPro"/>
</dbReference>
<keyword evidence="2 8" id="KW-0858">Xylan degradation</keyword>
<dbReference type="SUPFAM" id="SSF75005">
    <property type="entry name" value="Arabinanase/levansucrase/invertase"/>
    <property type="match status" value="1"/>
</dbReference>
<evidence type="ECO:0000256" key="4">
    <source>
        <dbReference type="ARBA" id="ARBA00023277"/>
    </source>
</evidence>
<evidence type="ECO:0000256" key="2">
    <source>
        <dbReference type="ARBA" id="ARBA00022651"/>
    </source>
</evidence>
<dbReference type="SUPFAM" id="SSF49899">
    <property type="entry name" value="Concanavalin A-like lectins/glucanases"/>
    <property type="match status" value="1"/>
</dbReference>
<dbReference type="Gene3D" id="2.115.10.20">
    <property type="entry name" value="Glycosyl hydrolase domain, family 43"/>
    <property type="match status" value="1"/>
</dbReference>
<reference evidence="8 9" key="1">
    <citation type="journal article" date="2011" name="J. Bacteriol.">
        <title>Draft genome sequence of Caloramator australicus strain RC3T, a thermoanaerobe from the Great Artesian Basin of Australia.</title>
        <authorList>
            <person name="Ogg C.D."/>
            <person name="Patel B.K.C."/>
        </authorList>
    </citation>
    <scope>NUCLEOTIDE SEQUENCE [LARGE SCALE GENOMIC DNA]</scope>
    <source>
        <strain evidence="8 9">RC3</strain>
    </source>
</reference>
<keyword evidence="3 8" id="KW-0378">Hydrolase</keyword>
<feature type="site" description="Important for catalytic activity, responsible for pKa modulation of the active site Glu and correct orientation of both the proton donor and substrate" evidence="7">
    <location>
        <position position="171"/>
    </location>
</feature>
<evidence type="ECO:0000256" key="1">
    <source>
        <dbReference type="ARBA" id="ARBA00009865"/>
    </source>
</evidence>
<organism evidence="8 9">
    <name type="scientific">Caloramator australicus RC3</name>
    <dbReference type="NCBI Taxonomy" id="857293"/>
    <lineage>
        <taxon>Bacteria</taxon>
        <taxon>Bacillati</taxon>
        <taxon>Bacillota</taxon>
        <taxon>Clostridia</taxon>
        <taxon>Eubacteriales</taxon>
        <taxon>Clostridiaceae</taxon>
        <taxon>Caloramator</taxon>
    </lineage>
</organism>
<evidence type="ECO:0000313" key="9">
    <source>
        <dbReference type="Proteomes" id="UP000007652"/>
    </source>
</evidence>
<evidence type="ECO:0000256" key="7">
    <source>
        <dbReference type="PIRSR" id="PIRSR606710-2"/>
    </source>
</evidence>
<dbReference type="InterPro" id="IPR013320">
    <property type="entry name" value="ConA-like_dom_sf"/>
</dbReference>
<dbReference type="GO" id="GO:0045493">
    <property type="term" value="P:xylan catabolic process"/>
    <property type="evidence" value="ECO:0007669"/>
    <property type="project" value="UniProtKB-KW"/>
</dbReference>
<dbReference type="PANTHER" id="PTHR43772:SF2">
    <property type="entry name" value="PUTATIVE (AFU_ORTHOLOGUE AFUA_2G04480)-RELATED"/>
    <property type="match status" value="1"/>
</dbReference>
<proteinExistence type="inferred from homology"/>
<dbReference type="AlphaFoldDB" id="I7LI53"/>
<evidence type="ECO:0000313" key="8">
    <source>
        <dbReference type="EMBL" id="CCJ32672.1"/>
    </source>
</evidence>
<keyword evidence="9" id="KW-1185">Reference proteome</keyword>
<comment type="similarity">
    <text evidence="1">Belongs to the glycosyl hydrolase 43 family.</text>
</comment>
<evidence type="ECO:0000256" key="5">
    <source>
        <dbReference type="ARBA" id="ARBA00023295"/>
    </source>
</evidence>
<dbReference type="Pfam" id="PF04616">
    <property type="entry name" value="Glyco_hydro_43"/>
    <property type="match status" value="1"/>
</dbReference>